<keyword evidence="4" id="KW-0804">Transcription</keyword>
<reference evidence="7 8" key="1">
    <citation type="submission" date="2020-03" db="EMBL/GenBank/DDBJ databases">
        <title>Whole genome shotgun sequence of Phytohabitans suffuscus NBRC 105367.</title>
        <authorList>
            <person name="Komaki H."/>
            <person name="Tamura T."/>
        </authorList>
    </citation>
    <scope>NUCLEOTIDE SEQUENCE [LARGE SCALE GENOMIC DNA]</scope>
    <source>
        <strain evidence="7 8">NBRC 105367</strain>
    </source>
</reference>
<accession>A0A6F8YII4</accession>
<evidence type="ECO:0000313" key="8">
    <source>
        <dbReference type="Proteomes" id="UP000503011"/>
    </source>
</evidence>
<dbReference type="InterPro" id="IPR036271">
    <property type="entry name" value="Tet_transcr_reg_TetR-rel_C_sf"/>
</dbReference>
<evidence type="ECO:0000259" key="6">
    <source>
        <dbReference type="PROSITE" id="PS50977"/>
    </source>
</evidence>
<evidence type="ECO:0000256" key="5">
    <source>
        <dbReference type="PROSITE-ProRule" id="PRU00335"/>
    </source>
</evidence>
<dbReference type="Pfam" id="PF00440">
    <property type="entry name" value="TetR_N"/>
    <property type="match status" value="1"/>
</dbReference>
<dbReference type="PROSITE" id="PS50977">
    <property type="entry name" value="HTH_TETR_2"/>
    <property type="match status" value="1"/>
</dbReference>
<dbReference type="Proteomes" id="UP000503011">
    <property type="component" value="Chromosome"/>
</dbReference>
<dbReference type="PANTHER" id="PTHR30055">
    <property type="entry name" value="HTH-TYPE TRANSCRIPTIONAL REGULATOR RUTR"/>
    <property type="match status" value="1"/>
</dbReference>
<evidence type="ECO:0000256" key="4">
    <source>
        <dbReference type="ARBA" id="ARBA00023163"/>
    </source>
</evidence>
<evidence type="ECO:0000256" key="3">
    <source>
        <dbReference type="ARBA" id="ARBA00023125"/>
    </source>
</evidence>
<dbReference type="InterPro" id="IPR009057">
    <property type="entry name" value="Homeodomain-like_sf"/>
</dbReference>
<evidence type="ECO:0000313" key="7">
    <source>
        <dbReference type="EMBL" id="BCB85778.1"/>
    </source>
</evidence>
<evidence type="ECO:0000256" key="2">
    <source>
        <dbReference type="ARBA" id="ARBA00023015"/>
    </source>
</evidence>
<keyword evidence="1" id="KW-0678">Repressor</keyword>
<dbReference type="GO" id="GO:0003700">
    <property type="term" value="F:DNA-binding transcription factor activity"/>
    <property type="evidence" value="ECO:0007669"/>
    <property type="project" value="TreeGrafter"/>
</dbReference>
<dbReference type="Gene3D" id="1.10.357.10">
    <property type="entry name" value="Tetracycline Repressor, domain 2"/>
    <property type="match status" value="1"/>
</dbReference>
<keyword evidence="2" id="KW-0805">Transcription regulation</keyword>
<sequence>MARTADRPAQEALLSRAVWDVLAHQGLERLTIRAVAAAAGCTTGLVMHRFPNRHALLLHARRLLHERTRARVEALEAASATPREALRAVLRQSLSLDDELRTESTVWVGFLAAAVGDDELIAQHRANNQSWRQRITRLVAAAAPDWPADRAEAAAATLVALVEGAAALGSGDPDGYPPATQERMLDDTLVAYGLARTYERA</sequence>
<name>A0A6F8YII4_9ACTN</name>
<dbReference type="SUPFAM" id="SSF48498">
    <property type="entry name" value="Tetracyclin repressor-like, C-terminal domain"/>
    <property type="match status" value="1"/>
</dbReference>
<dbReference type="InterPro" id="IPR050109">
    <property type="entry name" value="HTH-type_TetR-like_transc_reg"/>
</dbReference>
<feature type="domain" description="HTH tetR-type" evidence="6">
    <location>
        <begin position="8"/>
        <end position="68"/>
    </location>
</feature>
<dbReference type="SUPFAM" id="SSF46689">
    <property type="entry name" value="Homeodomain-like"/>
    <property type="match status" value="1"/>
</dbReference>
<keyword evidence="8" id="KW-1185">Reference proteome</keyword>
<gene>
    <name evidence="7" type="ORF">Psuf_030910</name>
</gene>
<dbReference type="KEGG" id="psuu:Psuf_030910"/>
<dbReference type="AlphaFoldDB" id="A0A6F8YII4"/>
<keyword evidence="3 5" id="KW-0238">DNA-binding</keyword>
<organism evidence="7 8">
    <name type="scientific">Phytohabitans suffuscus</name>
    <dbReference type="NCBI Taxonomy" id="624315"/>
    <lineage>
        <taxon>Bacteria</taxon>
        <taxon>Bacillati</taxon>
        <taxon>Actinomycetota</taxon>
        <taxon>Actinomycetes</taxon>
        <taxon>Micromonosporales</taxon>
        <taxon>Micromonosporaceae</taxon>
    </lineage>
</organism>
<evidence type="ECO:0000256" key="1">
    <source>
        <dbReference type="ARBA" id="ARBA00022491"/>
    </source>
</evidence>
<dbReference type="PANTHER" id="PTHR30055:SF148">
    <property type="entry name" value="TETR-FAMILY TRANSCRIPTIONAL REGULATOR"/>
    <property type="match status" value="1"/>
</dbReference>
<feature type="DNA-binding region" description="H-T-H motif" evidence="5">
    <location>
        <begin position="31"/>
        <end position="50"/>
    </location>
</feature>
<dbReference type="Pfam" id="PF13977">
    <property type="entry name" value="TetR_C_6"/>
    <property type="match status" value="1"/>
</dbReference>
<dbReference type="InterPro" id="IPR039538">
    <property type="entry name" value="BetI_C"/>
</dbReference>
<dbReference type="EMBL" id="AP022871">
    <property type="protein sequence ID" value="BCB85778.1"/>
    <property type="molecule type" value="Genomic_DNA"/>
</dbReference>
<proteinExistence type="predicted"/>
<dbReference type="RefSeq" id="WP_173157546.1">
    <property type="nucleotide sequence ID" value="NZ_AP022871.1"/>
</dbReference>
<protein>
    <submittedName>
        <fullName evidence="7">TetR family transcriptional regulator</fullName>
    </submittedName>
</protein>
<dbReference type="GO" id="GO:0000976">
    <property type="term" value="F:transcription cis-regulatory region binding"/>
    <property type="evidence" value="ECO:0007669"/>
    <property type="project" value="TreeGrafter"/>
</dbReference>
<dbReference type="InterPro" id="IPR001647">
    <property type="entry name" value="HTH_TetR"/>
</dbReference>
<reference evidence="7 8" key="2">
    <citation type="submission" date="2020-03" db="EMBL/GenBank/DDBJ databases">
        <authorList>
            <person name="Ichikawa N."/>
            <person name="Kimura A."/>
            <person name="Kitahashi Y."/>
            <person name="Uohara A."/>
        </authorList>
    </citation>
    <scope>NUCLEOTIDE SEQUENCE [LARGE SCALE GENOMIC DNA]</scope>
    <source>
        <strain evidence="7 8">NBRC 105367</strain>
    </source>
</reference>